<dbReference type="Pfam" id="PF13148">
    <property type="entry name" value="DUF3987"/>
    <property type="match status" value="1"/>
</dbReference>
<dbReference type="EMBL" id="JAHSPG010000002">
    <property type="protein sequence ID" value="MBV4356299.1"/>
    <property type="molecule type" value="Genomic_DNA"/>
</dbReference>
<proteinExistence type="predicted"/>
<dbReference type="InterPro" id="IPR025048">
    <property type="entry name" value="DUF3987"/>
</dbReference>
<feature type="domain" description="BT4734-like N-terminal" evidence="1">
    <location>
        <begin position="58"/>
        <end position="173"/>
    </location>
</feature>
<dbReference type="RefSeq" id="WP_217789857.1">
    <property type="nucleotide sequence ID" value="NZ_JAHSPG010000002.1"/>
</dbReference>
<comment type="caution">
    <text evidence="2">The sequence shown here is derived from an EMBL/GenBank/DDBJ whole genome shotgun (WGS) entry which is preliminary data.</text>
</comment>
<dbReference type="AlphaFoldDB" id="A0A9E2W2Z2"/>
<dbReference type="Proteomes" id="UP000812270">
    <property type="component" value="Unassembled WGS sequence"/>
</dbReference>
<accession>A0A9E2W2Z2</accession>
<gene>
    <name evidence="2" type="ORF">KTO63_04000</name>
</gene>
<protein>
    <submittedName>
        <fullName evidence="2">DUF3987 domain-containing protein</fullName>
    </submittedName>
</protein>
<reference evidence="2" key="1">
    <citation type="submission" date="2021-06" db="EMBL/GenBank/DDBJ databases">
        <authorList>
            <person name="Huq M.A."/>
        </authorList>
    </citation>
    <scope>NUCLEOTIDE SEQUENCE</scope>
    <source>
        <strain evidence="2">MAH-26</strain>
    </source>
</reference>
<dbReference type="InterPro" id="IPR014907">
    <property type="entry name" value="BT4734-like_N"/>
</dbReference>
<dbReference type="Pfam" id="PF08800">
    <property type="entry name" value="BT4734-like_N"/>
    <property type="match status" value="1"/>
</dbReference>
<name>A0A9E2W2Z2_9BACT</name>
<keyword evidence="3" id="KW-1185">Reference proteome</keyword>
<evidence type="ECO:0000313" key="3">
    <source>
        <dbReference type="Proteomes" id="UP000812270"/>
    </source>
</evidence>
<sequence>MKRISMFDAGIKNTVSIGNITLTDLPLIIKCDEDLRIVTAFIRGLTSKEKQNEVKCYELKYVTFGGTFSIRKDSGLIEESGLICIDIDEIENPPQLKKQIIAKCEFLLLAFISPRGNGLKLIFGRDMAFSYKENYQAYSKYLLDNFEISKDSIDQSCASISKACFLCHDADVYLNPIFKQGIEVEKIPFLHIQKPEELEENNEHTFEVNTFELSQFLFKPVVLNFEKRNAVENFIALCRVCIKHNGDFIEGNRHNWVLKLAVLCNSFGMDKNTAIRHFKCVFANHPAIALSKHPFDETGDLTRPFDDMYEKYLDDFETWNDRNEVFTTPCLPKEVFDNSPHFVKKLTGLFPDERERDVFFLGLLTLASTCFPLVQGVYDSRRYRANLFTFISAPAASGKGVLSWVSKMGDAIHENFLNEFKRDFAEYQALNEEQRKEQPKPELKRLFIAADNTSANMIADLSINQLFGIIYDNEADTLTKANKSEHGNFSNLLRKFFQHETIHYERKTNNQNIIIKEPACSILISGTPGQIDKMVDDVENGLVSRFIFYNYVSPVKWKDVFADGQDFHGIFKSSAVELLQLTNQFFYDFLSNPEREILFELTSDQKKKRSDWFEEKTKNLDELYGSDIRGSVMRLGLIQFRIAMVLSSIRTAENTLGQSIKERSKIVCTDGDFNASMSIVDVLLHHAVNVFNKLKKRGVVKRNGNPKDNYYESLPIKFNRAKAMEIASYSGIKEKTAENYLRQLAKDEKLKKPQHNHYEKGAA</sequence>
<evidence type="ECO:0000259" key="1">
    <source>
        <dbReference type="Pfam" id="PF08800"/>
    </source>
</evidence>
<evidence type="ECO:0000313" key="2">
    <source>
        <dbReference type="EMBL" id="MBV4356299.1"/>
    </source>
</evidence>
<organism evidence="2 3">
    <name type="scientific">Pinibacter aurantiacus</name>
    <dbReference type="NCBI Taxonomy" id="2851599"/>
    <lineage>
        <taxon>Bacteria</taxon>
        <taxon>Pseudomonadati</taxon>
        <taxon>Bacteroidota</taxon>
        <taxon>Chitinophagia</taxon>
        <taxon>Chitinophagales</taxon>
        <taxon>Chitinophagaceae</taxon>
        <taxon>Pinibacter</taxon>
    </lineage>
</organism>